<proteinExistence type="inferred from homology"/>
<dbReference type="GO" id="GO:0005737">
    <property type="term" value="C:cytoplasm"/>
    <property type="evidence" value="ECO:0007669"/>
    <property type="project" value="UniProtKB-SubCell"/>
</dbReference>
<accession>A0A948RU06</accession>
<dbReference type="PIRSF" id="PIRSF006223">
    <property type="entry name" value="DsrC_TusE"/>
    <property type="match status" value="1"/>
</dbReference>
<dbReference type="EMBL" id="JAHJDP010000042">
    <property type="protein sequence ID" value="MBU2690993.1"/>
    <property type="molecule type" value="Genomic_DNA"/>
</dbReference>
<evidence type="ECO:0000256" key="4">
    <source>
        <dbReference type="PIRSR" id="PIRSR006223-50"/>
    </source>
</evidence>
<dbReference type="SUPFAM" id="SSF69721">
    <property type="entry name" value="DsrC, the gamma subunit of dissimilatory sulfite reductase"/>
    <property type="match status" value="1"/>
</dbReference>
<reference evidence="5" key="1">
    <citation type="submission" date="2021-05" db="EMBL/GenBank/DDBJ databases">
        <title>Energy efficiency and biological interactions define the core microbiome of deep oligotrophic groundwater.</title>
        <authorList>
            <person name="Mehrshad M."/>
            <person name="Lopez-Fernandez M."/>
            <person name="Bell E."/>
            <person name="Bernier-Latmani R."/>
            <person name="Bertilsson S."/>
            <person name="Dopson M."/>
        </authorList>
    </citation>
    <scope>NUCLEOTIDE SEQUENCE</scope>
    <source>
        <strain evidence="5">Modern_marine.mb.64</strain>
    </source>
</reference>
<evidence type="ECO:0000256" key="1">
    <source>
        <dbReference type="ARBA" id="ARBA00004496"/>
    </source>
</evidence>
<dbReference type="InterPro" id="IPR043163">
    <property type="entry name" value="DsrC-like_N"/>
</dbReference>
<dbReference type="Gene3D" id="3.30.1420.10">
    <property type="match status" value="1"/>
</dbReference>
<feature type="active site" description="Cysteine persulfide intermediate" evidence="4">
    <location>
        <position position="100"/>
    </location>
</feature>
<dbReference type="InterPro" id="IPR007453">
    <property type="entry name" value="DsrC/TusE"/>
</dbReference>
<protein>
    <submittedName>
        <fullName evidence="5">TusE/DsrC/DsvC family sulfur relay protein</fullName>
    </submittedName>
</protein>
<dbReference type="NCBIfam" id="TIGR03342">
    <property type="entry name" value="dsrC_tusE_dsvC"/>
    <property type="match status" value="1"/>
</dbReference>
<dbReference type="PANTHER" id="PTHR37010:SF1">
    <property type="entry name" value="SULFURTRANSFERASE TUSE"/>
    <property type="match status" value="1"/>
</dbReference>
<keyword evidence="3" id="KW-0963">Cytoplasm</keyword>
<dbReference type="Pfam" id="PF04358">
    <property type="entry name" value="DsrC"/>
    <property type="match status" value="1"/>
</dbReference>
<dbReference type="InterPro" id="IPR025526">
    <property type="entry name" value="DsrC-like_dom_sf"/>
</dbReference>
<dbReference type="Gene3D" id="1.10.10.370">
    <property type="entry name" value="DsrC-like protein, C-terminal domain"/>
    <property type="match status" value="1"/>
</dbReference>
<dbReference type="PANTHER" id="PTHR37010">
    <property type="entry name" value="SULFURTRANSFERASE TUSE"/>
    <property type="match status" value="1"/>
</dbReference>
<dbReference type="Proteomes" id="UP000777784">
    <property type="component" value="Unassembled WGS sequence"/>
</dbReference>
<comment type="similarity">
    <text evidence="2">Belongs to the DsrC/TusE family.</text>
</comment>
<dbReference type="GO" id="GO:0097163">
    <property type="term" value="F:sulfur carrier activity"/>
    <property type="evidence" value="ECO:0007669"/>
    <property type="project" value="TreeGrafter"/>
</dbReference>
<evidence type="ECO:0000313" key="6">
    <source>
        <dbReference type="Proteomes" id="UP000777784"/>
    </source>
</evidence>
<gene>
    <name evidence="5" type="ORF">KJ970_08690</name>
</gene>
<comment type="subcellular location">
    <subcellularLocation>
        <location evidence="1">Cytoplasm</location>
    </subcellularLocation>
</comment>
<evidence type="ECO:0000256" key="2">
    <source>
        <dbReference type="ARBA" id="ARBA00005718"/>
    </source>
</evidence>
<dbReference type="InterPro" id="IPR042072">
    <property type="entry name" value="DsrC-like_C"/>
</dbReference>
<comment type="caution">
    <text evidence="5">The sequence shown here is derived from an EMBL/GenBank/DDBJ whole genome shotgun (WGS) entry which is preliminary data.</text>
</comment>
<evidence type="ECO:0000313" key="5">
    <source>
        <dbReference type="EMBL" id="MBU2690993.1"/>
    </source>
</evidence>
<dbReference type="GO" id="GO:0002143">
    <property type="term" value="P:tRNA wobble position uridine thiolation"/>
    <property type="evidence" value="ECO:0007669"/>
    <property type="project" value="TreeGrafter"/>
</dbReference>
<sequence>MSVIENIEFDKDGFMVDPTLWNEEVGNAIANDEGIEQMTDKHWAIANYIRNYWQENDLAPPVRLICTEIGISVREIYKLYTSGPARGACRVAGLPKPDGCV</sequence>
<organism evidence="5 6">
    <name type="scientific">Eiseniibacteriota bacterium</name>
    <dbReference type="NCBI Taxonomy" id="2212470"/>
    <lineage>
        <taxon>Bacteria</taxon>
        <taxon>Candidatus Eiseniibacteriota</taxon>
    </lineage>
</organism>
<dbReference type="AlphaFoldDB" id="A0A948RU06"/>
<evidence type="ECO:0000256" key="3">
    <source>
        <dbReference type="ARBA" id="ARBA00022490"/>
    </source>
</evidence>
<name>A0A948RU06_UNCEI</name>